<dbReference type="GO" id="GO:0008168">
    <property type="term" value="F:methyltransferase activity"/>
    <property type="evidence" value="ECO:0007669"/>
    <property type="project" value="TreeGrafter"/>
</dbReference>
<feature type="domain" description="Methyltransferase" evidence="1">
    <location>
        <begin position="106"/>
        <end position="197"/>
    </location>
</feature>
<reference evidence="2" key="1">
    <citation type="submission" date="2021-06" db="EMBL/GenBank/DDBJ databases">
        <authorList>
            <person name="Kallberg Y."/>
            <person name="Tangrot J."/>
            <person name="Rosling A."/>
        </authorList>
    </citation>
    <scope>NUCLEOTIDE SEQUENCE</scope>
    <source>
        <strain evidence="2">IA702</strain>
    </source>
</reference>
<dbReference type="OrthoDB" id="2013972at2759"/>
<dbReference type="PANTHER" id="PTHR43591:SF24">
    <property type="entry name" value="2-METHOXY-6-POLYPRENYL-1,4-BENZOQUINOL METHYLASE, MITOCHONDRIAL"/>
    <property type="match status" value="1"/>
</dbReference>
<accession>A0A9N9BB74</accession>
<dbReference type="Pfam" id="PF13649">
    <property type="entry name" value="Methyltransf_25"/>
    <property type="match status" value="1"/>
</dbReference>
<comment type="caution">
    <text evidence="2">The sequence shown here is derived from an EMBL/GenBank/DDBJ whole genome shotgun (WGS) entry which is preliminary data.</text>
</comment>
<dbReference type="CDD" id="cd02440">
    <property type="entry name" value="AdoMet_MTases"/>
    <property type="match status" value="1"/>
</dbReference>
<dbReference type="InterPro" id="IPR029063">
    <property type="entry name" value="SAM-dependent_MTases_sf"/>
</dbReference>
<dbReference type="PANTHER" id="PTHR43591">
    <property type="entry name" value="METHYLTRANSFERASE"/>
    <property type="match status" value="1"/>
</dbReference>
<sequence>MKAESLKSKESKYAEASINALFQPQQPTQSFVAPVRDAAIAPENLFEVFIEINGRCYFNDSESSNYIPCDNKEEMRAHRMHQVDKVLWGGLQSSPVTEELAFGARVLDVGCGMGVWATNTGSDHPLSTVIGIDNAPAFPKHSLPNVAFLKCNVLDGLPFPDNTFNFVRQAYLVICIDWQRWNDKVLKELVRVTKPGGYIEIMDIDAEIMQPGPIGRMFEKFRHSHVEASGIKTVSSAAMVKAFSELKDEVVVEKFEQKIIPYGHWAGKLGEAALKNYIGLLESMAVFYCPLFNITEAEYKQMIVDYAEE</sequence>
<dbReference type="EMBL" id="CAJVPJ010000842">
    <property type="protein sequence ID" value="CAG8560063.1"/>
    <property type="molecule type" value="Genomic_DNA"/>
</dbReference>
<gene>
    <name evidence="2" type="ORF">POCULU_LOCUS5462</name>
</gene>
<organism evidence="2 3">
    <name type="scientific">Paraglomus occultum</name>
    <dbReference type="NCBI Taxonomy" id="144539"/>
    <lineage>
        <taxon>Eukaryota</taxon>
        <taxon>Fungi</taxon>
        <taxon>Fungi incertae sedis</taxon>
        <taxon>Mucoromycota</taxon>
        <taxon>Glomeromycotina</taxon>
        <taxon>Glomeromycetes</taxon>
        <taxon>Paraglomerales</taxon>
        <taxon>Paraglomeraceae</taxon>
        <taxon>Paraglomus</taxon>
    </lineage>
</organism>
<dbReference type="Gene3D" id="3.40.50.150">
    <property type="entry name" value="Vaccinia Virus protein VP39"/>
    <property type="match status" value="1"/>
</dbReference>
<protein>
    <submittedName>
        <fullName evidence="2">7143_t:CDS:1</fullName>
    </submittedName>
</protein>
<name>A0A9N9BB74_9GLOM</name>
<dbReference type="InterPro" id="IPR041698">
    <property type="entry name" value="Methyltransf_25"/>
</dbReference>
<dbReference type="AlphaFoldDB" id="A0A9N9BB74"/>
<proteinExistence type="predicted"/>
<evidence type="ECO:0000313" key="3">
    <source>
        <dbReference type="Proteomes" id="UP000789572"/>
    </source>
</evidence>
<evidence type="ECO:0000313" key="2">
    <source>
        <dbReference type="EMBL" id="CAG8560063.1"/>
    </source>
</evidence>
<dbReference type="SUPFAM" id="SSF53335">
    <property type="entry name" value="S-adenosyl-L-methionine-dependent methyltransferases"/>
    <property type="match status" value="1"/>
</dbReference>
<dbReference type="Proteomes" id="UP000789572">
    <property type="component" value="Unassembled WGS sequence"/>
</dbReference>
<keyword evidence="3" id="KW-1185">Reference proteome</keyword>
<evidence type="ECO:0000259" key="1">
    <source>
        <dbReference type="Pfam" id="PF13649"/>
    </source>
</evidence>